<proteinExistence type="predicted"/>
<reference evidence="2" key="1">
    <citation type="submission" date="2016-10" db="EMBL/GenBank/DDBJ databases">
        <authorList>
            <person name="de Groot N.N."/>
        </authorList>
    </citation>
    <scope>NUCLEOTIDE SEQUENCE</scope>
</reference>
<keyword evidence="1" id="KW-0812">Transmembrane</keyword>
<accession>A0A1W1E1U1</accession>
<protein>
    <submittedName>
        <fullName evidence="2">Uncharacterized protein</fullName>
    </submittedName>
</protein>
<organism evidence="2">
    <name type="scientific">hydrothermal vent metagenome</name>
    <dbReference type="NCBI Taxonomy" id="652676"/>
    <lineage>
        <taxon>unclassified sequences</taxon>
        <taxon>metagenomes</taxon>
        <taxon>ecological metagenomes</taxon>
    </lineage>
</organism>
<dbReference type="AlphaFoldDB" id="A0A1W1E1U1"/>
<dbReference type="EMBL" id="FPHZ01000067">
    <property type="protein sequence ID" value="SFV87686.1"/>
    <property type="molecule type" value="Genomic_DNA"/>
</dbReference>
<feature type="transmembrane region" description="Helical" evidence="1">
    <location>
        <begin position="20"/>
        <end position="39"/>
    </location>
</feature>
<evidence type="ECO:0000313" key="2">
    <source>
        <dbReference type="EMBL" id="SFV87686.1"/>
    </source>
</evidence>
<gene>
    <name evidence="2" type="ORF">MNB_SUP05-SYMBIONT-5-149</name>
</gene>
<name>A0A1W1E1U1_9ZZZZ</name>
<keyword evidence="1" id="KW-0472">Membrane</keyword>
<evidence type="ECO:0000256" key="1">
    <source>
        <dbReference type="SAM" id="Phobius"/>
    </source>
</evidence>
<keyword evidence="1" id="KW-1133">Transmembrane helix</keyword>
<sequence>MTDSNLQLAANLFASHLHTIDLAIYLVGFVLLVLSFVTWKAIKTAIIERVDTEIRELAEKEREKIKKFIEEKIRKITAEESDSLYKDIEARNGEKEEEM</sequence>